<dbReference type="PANTHER" id="PTHR23511">
    <property type="entry name" value="SYNAPTIC VESICLE GLYCOPROTEIN 2"/>
    <property type="match status" value="1"/>
</dbReference>
<reference evidence="9" key="1">
    <citation type="submission" date="2023-02" db="EMBL/GenBank/DDBJ databases">
        <title>Actinomadura rubrobrunea NBRC 14622.</title>
        <authorList>
            <person name="Ichikawa N."/>
            <person name="Sato H."/>
            <person name="Tonouchi N."/>
        </authorList>
    </citation>
    <scope>NUCLEOTIDE SEQUENCE</scope>
    <source>
        <strain evidence="9">NBRC 14622</strain>
    </source>
</reference>
<feature type="transmembrane region" description="Helical" evidence="7">
    <location>
        <begin position="110"/>
        <end position="131"/>
    </location>
</feature>
<dbReference type="AlphaFoldDB" id="A0A9W6UU05"/>
<evidence type="ECO:0000259" key="8">
    <source>
        <dbReference type="PROSITE" id="PS50850"/>
    </source>
</evidence>
<evidence type="ECO:0000256" key="1">
    <source>
        <dbReference type="ARBA" id="ARBA00004651"/>
    </source>
</evidence>
<dbReference type="SUPFAM" id="SSF103473">
    <property type="entry name" value="MFS general substrate transporter"/>
    <property type="match status" value="1"/>
</dbReference>
<feature type="domain" description="Major facilitator superfamily (MFS) profile" evidence="8">
    <location>
        <begin position="19"/>
        <end position="443"/>
    </location>
</feature>
<evidence type="ECO:0000256" key="6">
    <source>
        <dbReference type="SAM" id="MobiDB-lite"/>
    </source>
</evidence>
<keyword evidence="10" id="KW-1185">Reference proteome</keyword>
<dbReference type="Proteomes" id="UP001165124">
    <property type="component" value="Unassembled WGS sequence"/>
</dbReference>
<dbReference type="Gene3D" id="1.20.1250.20">
    <property type="entry name" value="MFS general substrate transporter like domains"/>
    <property type="match status" value="1"/>
</dbReference>
<dbReference type="PANTHER" id="PTHR23511:SF34">
    <property type="entry name" value="SYNAPTIC VESICLE GLYCOPROTEIN 2"/>
    <property type="match status" value="1"/>
</dbReference>
<dbReference type="PROSITE" id="PS00217">
    <property type="entry name" value="SUGAR_TRANSPORT_2"/>
    <property type="match status" value="1"/>
</dbReference>
<dbReference type="InterPro" id="IPR036259">
    <property type="entry name" value="MFS_trans_sf"/>
</dbReference>
<dbReference type="InterPro" id="IPR020846">
    <property type="entry name" value="MFS_dom"/>
</dbReference>
<protein>
    <submittedName>
        <fullName evidence="9">MFS transporter</fullName>
    </submittedName>
</protein>
<feature type="transmembrane region" description="Helical" evidence="7">
    <location>
        <begin position="355"/>
        <end position="374"/>
    </location>
</feature>
<keyword evidence="4 7" id="KW-1133">Transmembrane helix</keyword>
<feature type="region of interest" description="Disordered" evidence="6">
    <location>
        <begin position="449"/>
        <end position="474"/>
    </location>
</feature>
<evidence type="ECO:0000256" key="3">
    <source>
        <dbReference type="ARBA" id="ARBA00022692"/>
    </source>
</evidence>
<evidence type="ECO:0000256" key="2">
    <source>
        <dbReference type="ARBA" id="ARBA00022448"/>
    </source>
</evidence>
<feature type="transmembrane region" description="Helical" evidence="7">
    <location>
        <begin position="20"/>
        <end position="45"/>
    </location>
</feature>
<accession>A0A9W6UU05</accession>
<feature type="transmembrane region" description="Helical" evidence="7">
    <location>
        <begin position="51"/>
        <end position="73"/>
    </location>
</feature>
<gene>
    <name evidence="9" type="ORF">Arub01_24150</name>
</gene>
<feature type="transmembrane region" description="Helical" evidence="7">
    <location>
        <begin position="85"/>
        <end position="104"/>
    </location>
</feature>
<dbReference type="InterPro" id="IPR005828">
    <property type="entry name" value="MFS_sugar_transport-like"/>
</dbReference>
<feature type="transmembrane region" description="Helical" evidence="7">
    <location>
        <begin position="304"/>
        <end position="325"/>
    </location>
</feature>
<dbReference type="EMBL" id="BSRZ01000004">
    <property type="protein sequence ID" value="GLW64171.1"/>
    <property type="molecule type" value="Genomic_DNA"/>
</dbReference>
<sequence length="474" mass="50666">MNHIARLERLPLSRTHRKLLVIGGLGYTFDGADAAIIAFILPVVAQQWALSAGQISLLASALLIGFLIGALTAGTLGDKLGRKKVMLGSLVAYTSMTLVAALAPNYWVLFAFRVLAGVGIGAESAIIAPYLSEFVPGRYRGRFIGAVAGFFSFGYVLSALIGRYVISPFDDGWRYAQIILALPILAVIWWRRSMPESPRYLLSKGRVEEAEQVVAALEDSVRKETGAALPPVPAEPDAASATNHLAHASMGRKLLVLWSGPYVKRTFVAWVMWFCLTFAYYGFFTMMPKLLADSGMTVVKSFSFVLYIYLAQIPGYFSAAFLSEYLDRKRAIALYLSGATLSALGMALADSEGAIIGFGAALSLFMNGVYALLYTYTPETYPTEIRATGQGTASAFGRIGGIIAPFAFTAAAAHGGLNAVFSVTSAVLLAGVLTVLTLGLATKGRTLEDLSPKGRHRMTDPAPDTARLGSPASP</sequence>
<dbReference type="RefSeq" id="WP_067917885.1">
    <property type="nucleotide sequence ID" value="NZ_BSRZ01000004.1"/>
</dbReference>
<feature type="transmembrane region" description="Helical" evidence="7">
    <location>
        <begin position="172"/>
        <end position="190"/>
    </location>
</feature>
<dbReference type="Pfam" id="PF00083">
    <property type="entry name" value="Sugar_tr"/>
    <property type="match status" value="1"/>
</dbReference>
<organism evidence="9 10">
    <name type="scientific">Actinomadura rubrobrunea</name>
    <dbReference type="NCBI Taxonomy" id="115335"/>
    <lineage>
        <taxon>Bacteria</taxon>
        <taxon>Bacillati</taxon>
        <taxon>Actinomycetota</taxon>
        <taxon>Actinomycetes</taxon>
        <taxon>Streptosporangiales</taxon>
        <taxon>Thermomonosporaceae</taxon>
        <taxon>Actinomadura</taxon>
    </lineage>
</organism>
<comment type="caution">
    <text evidence="9">The sequence shown here is derived from an EMBL/GenBank/DDBJ whole genome shotgun (WGS) entry which is preliminary data.</text>
</comment>
<feature type="transmembrane region" description="Helical" evidence="7">
    <location>
        <begin position="143"/>
        <end position="166"/>
    </location>
</feature>
<feature type="transmembrane region" description="Helical" evidence="7">
    <location>
        <begin position="332"/>
        <end position="349"/>
    </location>
</feature>
<dbReference type="CDD" id="cd17316">
    <property type="entry name" value="MFS_SV2_like"/>
    <property type="match status" value="1"/>
</dbReference>
<comment type="subcellular location">
    <subcellularLocation>
        <location evidence="1">Cell membrane</location>
        <topology evidence="1">Multi-pass membrane protein</topology>
    </subcellularLocation>
</comment>
<evidence type="ECO:0000256" key="7">
    <source>
        <dbReference type="SAM" id="Phobius"/>
    </source>
</evidence>
<dbReference type="InterPro" id="IPR005829">
    <property type="entry name" value="Sugar_transporter_CS"/>
</dbReference>
<dbReference type="GO" id="GO:0022857">
    <property type="term" value="F:transmembrane transporter activity"/>
    <property type="evidence" value="ECO:0007669"/>
    <property type="project" value="InterPro"/>
</dbReference>
<evidence type="ECO:0000313" key="9">
    <source>
        <dbReference type="EMBL" id="GLW64171.1"/>
    </source>
</evidence>
<name>A0A9W6UU05_9ACTN</name>
<dbReference type="PROSITE" id="PS50850">
    <property type="entry name" value="MFS"/>
    <property type="match status" value="1"/>
</dbReference>
<evidence type="ECO:0000313" key="10">
    <source>
        <dbReference type="Proteomes" id="UP001165124"/>
    </source>
</evidence>
<keyword evidence="5 7" id="KW-0472">Membrane</keyword>
<feature type="transmembrane region" description="Helical" evidence="7">
    <location>
        <begin position="267"/>
        <end position="284"/>
    </location>
</feature>
<dbReference type="GO" id="GO:0005886">
    <property type="term" value="C:plasma membrane"/>
    <property type="evidence" value="ECO:0007669"/>
    <property type="project" value="UniProtKB-SubCell"/>
</dbReference>
<keyword evidence="2" id="KW-0813">Transport</keyword>
<evidence type="ECO:0000256" key="5">
    <source>
        <dbReference type="ARBA" id="ARBA00023136"/>
    </source>
</evidence>
<feature type="transmembrane region" description="Helical" evidence="7">
    <location>
        <begin position="395"/>
        <end position="413"/>
    </location>
</feature>
<proteinExistence type="predicted"/>
<feature type="transmembrane region" description="Helical" evidence="7">
    <location>
        <begin position="419"/>
        <end position="441"/>
    </location>
</feature>
<evidence type="ECO:0000256" key="4">
    <source>
        <dbReference type="ARBA" id="ARBA00022989"/>
    </source>
</evidence>
<keyword evidence="3 7" id="KW-0812">Transmembrane</keyword>